<sequence length="200" mass="20356">MNPFERRTRAHGRSVPALAACGVAATFLLSACSAGQVAQTATQEPAINGVSALLGPIALRNIHLYAVQTTDYVQEGQDVELVFVAANASPDVADELVSITSDVGTVTLSGDTAVPVSGSLKVGKPDGELAALENVEPVDTAQATVALSEPITNGLTYDFTFTFEKAGETTVGVPISAGEAPRRDHPVESGHSGGSSGGGH</sequence>
<evidence type="ECO:0008006" key="4">
    <source>
        <dbReference type="Google" id="ProtNLM"/>
    </source>
</evidence>
<name>A0A850PS04_9MYCO</name>
<dbReference type="EMBL" id="JABFYL010000049">
    <property type="protein sequence ID" value="NVN53328.1"/>
    <property type="molecule type" value="Genomic_DNA"/>
</dbReference>
<dbReference type="AlphaFoldDB" id="A0A850PS04"/>
<dbReference type="Pfam" id="PF04314">
    <property type="entry name" value="PCuAC"/>
    <property type="match status" value="1"/>
</dbReference>
<keyword evidence="3" id="KW-1185">Reference proteome</keyword>
<accession>A0A850PS04</accession>
<proteinExistence type="predicted"/>
<dbReference type="InterPro" id="IPR036182">
    <property type="entry name" value="PCuAC_sf"/>
</dbReference>
<dbReference type="Gene3D" id="2.60.40.1890">
    <property type="entry name" value="PCu(A)C copper chaperone"/>
    <property type="match status" value="1"/>
</dbReference>
<protein>
    <recommendedName>
        <fullName evidence="4">Lipoprotein LpqE</fullName>
    </recommendedName>
</protein>
<organism evidence="2 3">
    <name type="scientific">Mycolicibacterium hippocampi</name>
    <dbReference type="NCBI Taxonomy" id="659824"/>
    <lineage>
        <taxon>Bacteria</taxon>
        <taxon>Bacillati</taxon>
        <taxon>Actinomycetota</taxon>
        <taxon>Actinomycetes</taxon>
        <taxon>Mycobacteriales</taxon>
        <taxon>Mycobacteriaceae</taxon>
        <taxon>Mycolicibacterium</taxon>
    </lineage>
</organism>
<dbReference type="InterPro" id="IPR007410">
    <property type="entry name" value="LpqE-like"/>
</dbReference>
<reference evidence="2 3" key="1">
    <citation type="submission" date="2020-05" db="EMBL/GenBank/DDBJ databases">
        <title>Draft genome sequence of Mycobacterium hippocampi DL, isolated from European seabass, Dicentrarchus labrax, reared in fish farms.</title>
        <authorList>
            <person name="Stathopoulou P."/>
            <person name="Asimakis E."/>
            <person name="Tzokas K."/>
            <person name="Batargias C."/>
            <person name="Tsiamis G."/>
        </authorList>
    </citation>
    <scope>NUCLEOTIDE SEQUENCE [LARGE SCALE GENOMIC DNA]</scope>
    <source>
        <strain evidence="2 3">DL</strain>
    </source>
</reference>
<gene>
    <name evidence="2" type="ORF">HLY00_3673</name>
</gene>
<evidence type="ECO:0000256" key="1">
    <source>
        <dbReference type="SAM" id="MobiDB-lite"/>
    </source>
</evidence>
<dbReference type="PROSITE" id="PS51257">
    <property type="entry name" value="PROKAR_LIPOPROTEIN"/>
    <property type="match status" value="1"/>
</dbReference>
<feature type="region of interest" description="Disordered" evidence="1">
    <location>
        <begin position="175"/>
        <end position="200"/>
    </location>
</feature>
<dbReference type="Proteomes" id="UP000570517">
    <property type="component" value="Unassembled WGS sequence"/>
</dbReference>
<feature type="compositionally biased region" description="Gly residues" evidence="1">
    <location>
        <begin position="191"/>
        <end position="200"/>
    </location>
</feature>
<comment type="caution">
    <text evidence="2">The sequence shown here is derived from an EMBL/GenBank/DDBJ whole genome shotgun (WGS) entry which is preliminary data.</text>
</comment>
<evidence type="ECO:0000313" key="3">
    <source>
        <dbReference type="Proteomes" id="UP000570517"/>
    </source>
</evidence>
<evidence type="ECO:0000313" key="2">
    <source>
        <dbReference type="EMBL" id="NVN53328.1"/>
    </source>
</evidence>
<dbReference type="RefSeq" id="WP_347133155.1">
    <property type="nucleotide sequence ID" value="NZ_JABFYL010000049.1"/>
</dbReference>